<protein>
    <recommendedName>
        <fullName evidence="4">BZIP domain-containing protein</fullName>
    </recommendedName>
</protein>
<evidence type="ECO:0000259" key="4">
    <source>
        <dbReference type="SMART" id="SM00338"/>
    </source>
</evidence>
<dbReference type="Gene3D" id="1.20.5.170">
    <property type="match status" value="1"/>
</dbReference>
<feature type="compositionally biased region" description="Pro residues" evidence="3">
    <location>
        <begin position="33"/>
        <end position="48"/>
    </location>
</feature>
<dbReference type="Pfam" id="PF07716">
    <property type="entry name" value="bZIP_2"/>
    <property type="match status" value="1"/>
</dbReference>
<dbReference type="PANTHER" id="PTHR13690">
    <property type="entry name" value="TRANSCRIPTION FACTOR POSF21-RELATED"/>
    <property type="match status" value="1"/>
</dbReference>
<evidence type="ECO:0000313" key="6">
    <source>
        <dbReference type="Proteomes" id="UP000824890"/>
    </source>
</evidence>
<dbReference type="SMART" id="SM00338">
    <property type="entry name" value="BRLZ"/>
    <property type="match status" value="1"/>
</dbReference>
<reference evidence="5 6" key="1">
    <citation type="submission" date="2021-05" db="EMBL/GenBank/DDBJ databases">
        <title>Genome Assembly of Synthetic Allotetraploid Brassica napus Reveals Homoeologous Exchanges between Subgenomes.</title>
        <authorList>
            <person name="Davis J.T."/>
        </authorList>
    </citation>
    <scope>NUCLEOTIDE SEQUENCE [LARGE SCALE GENOMIC DNA]</scope>
    <source>
        <strain evidence="6">cv. Da-Ae</strain>
        <tissue evidence="5">Seedling</tissue>
    </source>
</reference>
<evidence type="ECO:0000256" key="2">
    <source>
        <dbReference type="SAM" id="Coils"/>
    </source>
</evidence>
<comment type="subcellular location">
    <subcellularLocation>
        <location evidence="1">Nucleus</location>
    </subcellularLocation>
</comment>
<organism evidence="5 6">
    <name type="scientific">Brassica napus</name>
    <name type="common">Rape</name>
    <dbReference type="NCBI Taxonomy" id="3708"/>
    <lineage>
        <taxon>Eukaryota</taxon>
        <taxon>Viridiplantae</taxon>
        <taxon>Streptophyta</taxon>
        <taxon>Embryophyta</taxon>
        <taxon>Tracheophyta</taxon>
        <taxon>Spermatophyta</taxon>
        <taxon>Magnoliopsida</taxon>
        <taxon>eudicotyledons</taxon>
        <taxon>Gunneridae</taxon>
        <taxon>Pentapetalae</taxon>
        <taxon>rosids</taxon>
        <taxon>malvids</taxon>
        <taxon>Brassicales</taxon>
        <taxon>Brassicaceae</taxon>
        <taxon>Brassiceae</taxon>
        <taxon>Brassica</taxon>
    </lineage>
</organism>
<evidence type="ECO:0000256" key="3">
    <source>
        <dbReference type="SAM" id="MobiDB-lite"/>
    </source>
</evidence>
<feature type="region of interest" description="Disordered" evidence="3">
    <location>
        <begin position="1"/>
        <end position="58"/>
    </location>
</feature>
<gene>
    <name evidence="5" type="ORF">HID58_015286</name>
</gene>
<evidence type="ECO:0000313" key="5">
    <source>
        <dbReference type="EMBL" id="KAH0929559.1"/>
    </source>
</evidence>
<accession>A0ABQ8DJM7</accession>
<dbReference type="Proteomes" id="UP000824890">
    <property type="component" value="Unassembled WGS sequence"/>
</dbReference>
<dbReference type="EMBL" id="JAGKQM010000004">
    <property type="protein sequence ID" value="KAH0929559.1"/>
    <property type="molecule type" value="Genomic_DNA"/>
</dbReference>
<comment type="caution">
    <text evidence="5">The sequence shown here is derived from an EMBL/GenBank/DDBJ whole genome shotgun (WGS) entry which is preliminary data.</text>
</comment>
<dbReference type="InterPro" id="IPR004827">
    <property type="entry name" value="bZIP"/>
</dbReference>
<dbReference type="SUPFAM" id="SSF57959">
    <property type="entry name" value="Leucine zipper domain"/>
    <property type="match status" value="1"/>
</dbReference>
<proteinExistence type="predicted"/>
<dbReference type="InterPro" id="IPR046347">
    <property type="entry name" value="bZIP_sf"/>
</dbReference>
<evidence type="ECO:0000256" key="1">
    <source>
        <dbReference type="ARBA" id="ARBA00004123"/>
    </source>
</evidence>
<feature type="coiled-coil region" evidence="2">
    <location>
        <begin position="208"/>
        <end position="242"/>
    </location>
</feature>
<keyword evidence="2" id="KW-0175">Coiled coil</keyword>
<keyword evidence="6" id="KW-1185">Reference proteome</keyword>
<feature type="domain" description="BZIP" evidence="4">
    <location>
        <begin position="117"/>
        <end position="176"/>
    </location>
</feature>
<sequence>MDGHADIPPSHSGLSQYPRANPFGDESSNRATMPPPSGSSLPPFPPTGQPFQFGSQNFIPAGSSPSQWMLSQVPHTMLESSSVGSGSSQPASVFSGLFNADQLSKIAASDELKEMAESDPKHLKITLSNRESAARSKAKKALHESELEDKVETLETQIDILTAELKLEKVITILLVTRGRMTADDECVQFRIRLHAGEAHARLREDLIQQLNGEVRRLIEEASVQREEMSRLREEVSEYRRRESERMNANMLDQLNINQQQKHSCLINKLLDARENVYPWISKQVHNGETTYFWSTNWLPFGKLTDYLQASTSTRFPVSKNSTLAELWENGDWILPNARSNRQLQVISYLSAMVLDDSGETLLLLCWQATLYTLWTERNERLHNTRYSSPNRLVAQIKLIVKDRISSLRINRP</sequence>
<name>A0ABQ8DJM7_BRANA</name>
<dbReference type="PANTHER" id="PTHR13690:SF137">
    <property type="entry name" value="BZIP DOMAIN-CONTAINING PROTEIN"/>
    <property type="match status" value="1"/>
</dbReference>